<evidence type="ECO:0000313" key="3">
    <source>
        <dbReference type="Proteomes" id="UP000024376"/>
    </source>
</evidence>
<feature type="chain" id="PRO_5001537261" evidence="1">
    <location>
        <begin position="24"/>
        <end position="282"/>
    </location>
</feature>
<gene>
    <name evidence="2" type="ORF">M419DRAFT_6022</name>
</gene>
<protein>
    <submittedName>
        <fullName evidence="2">Uncharacterized protein</fullName>
    </submittedName>
</protein>
<reference evidence="3" key="1">
    <citation type="journal article" date="2013" name="Ind. Biotechnol.">
        <title>Comparative genomics analysis of Trichoderma reesei strains.</title>
        <authorList>
            <person name="Koike H."/>
            <person name="Aerts A."/>
            <person name="LaButti K."/>
            <person name="Grigoriev I.V."/>
            <person name="Baker S.E."/>
        </authorList>
    </citation>
    <scope>NUCLEOTIDE SEQUENCE [LARGE SCALE GENOMIC DNA]</scope>
    <source>
        <strain evidence="3">ATCC 56765 / BCRC 32924 / NRRL 11460 / Rut C-30</strain>
    </source>
</reference>
<proteinExistence type="predicted"/>
<accession>A0A024SIZ5</accession>
<dbReference type="HOGENOM" id="CLU_1038513_0_0_1"/>
<organism evidence="2 3">
    <name type="scientific">Hypocrea jecorina (strain ATCC 56765 / BCRC 32924 / NRRL 11460 / Rut C-30)</name>
    <name type="common">Trichoderma reesei</name>
    <dbReference type="NCBI Taxonomy" id="1344414"/>
    <lineage>
        <taxon>Eukaryota</taxon>
        <taxon>Fungi</taxon>
        <taxon>Dikarya</taxon>
        <taxon>Ascomycota</taxon>
        <taxon>Pezizomycotina</taxon>
        <taxon>Sordariomycetes</taxon>
        <taxon>Hypocreomycetidae</taxon>
        <taxon>Hypocreales</taxon>
        <taxon>Hypocreaceae</taxon>
        <taxon>Trichoderma</taxon>
    </lineage>
</organism>
<dbReference type="AlphaFoldDB" id="A0A024SIZ5"/>
<feature type="signal peptide" evidence="1">
    <location>
        <begin position="1"/>
        <end position="23"/>
    </location>
</feature>
<sequence>MASSATAKASIFLLSLLATTILARPPDITFLCDEMPEICANMCWAVRCAKPSFSQIFTFAYAPSSYGPSSNNKTSISGSCLTNNLCGNAGLNKTGHRGGCFTACNSYPLSSVSASSEDAPALSALPPPHHVSRCVPEAEQCRQQTQLDLFAKSLQQPQRNGTQQHGVRHLLINFGNPGGVRYCNNDPCINDGNEVQDGGVSRRWLRPEAAAPMFTYYSTKSGIVVASLEDVEMPSRFTRRVGSGELVPPGFRTWFERATEESVQMMEDTIVQRLSDQSFGRM</sequence>
<dbReference type="KEGG" id="trr:M419DRAFT_6022"/>
<evidence type="ECO:0000313" key="2">
    <source>
        <dbReference type="EMBL" id="ETS05706.1"/>
    </source>
</evidence>
<dbReference type="OrthoDB" id="2748312at2759"/>
<keyword evidence="1" id="KW-0732">Signal</keyword>
<dbReference type="Proteomes" id="UP000024376">
    <property type="component" value="Unassembled WGS sequence"/>
</dbReference>
<name>A0A024SIZ5_HYPJR</name>
<evidence type="ECO:0000256" key="1">
    <source>
        <dbReference type="SAM" id="SignalP"/>
    </source>
</evidence>
<dbReference type="EMBL" id="KI911140">
    <property type="protein sequence ID" value="ETS05706.1"/>
    <property type="molecule type" value="Genomic_DNA"/>
</dbReference>